<dbReference type="InterPro" id="IPR002110">
    <property type="entry name" value="Ankyrin_rpt"/>
</dbReference>
<feature type="repeat" description="ANK" evidence="3">
    <location>
        <begin position="123"/>
        <end position="150"/>
    </location>
</feature>
<dbReference type="EMBL" id="OVEO01000001">
    <property type="protein sequence ID" value="SPQ92931.1"/>
    <property type="molecule type" value="Genomic_DNA"/>
</dbReference>
<dbReference type="Pfam" id="PF12796">
    <property type="entry name" value="Ank_2"/>
    <property type="match status" value="1"/>
</dbReference>
<organism evidence="5 7">
    <name type="scientific">Plasmodiophora brassicae</name>
    <name type="common">Clubroot disease agent</name>
    <dbReference type="NCBI Taxonomy" id="37360"/>
    <lineage>
        <taxon>Eukaryota</taxon>
        <taxon>Sar</taxon>
        <taxon>Rhizaria</taxon>
        <taxon>Endomyxa</taxon>
        <taxon>Phytomyxea</taxon>
        <taxon>Plasmodiophorida</taxon>
        <taxon>Plasmodiophoridae</taxon>
        <taxon>Plasmodiophora</taxon>
    </lineage>
</organism>
<dbReference type="OrthoDB" id="6577888at2759"/>
<protein>
    <submittedName>
        <fullName evidence="5">Uncharacterized protein</fullName>
    </submittedName>
</protein>
<sequence length="185" mass="19581">MWSAVALIVLGVAVQAMPDSADSEMLVAVARRSVDGLRAAIARGANVKARIPTADQVFDMPIICVIVEKNFAEGIRPVVLAGADPNSQCAFRSALDLAISLHHANCVQELIANGARVDGRDVFGVTPLQSAIEQGSDRIVAILLEAGATVGREALNDAFALGNQRIIRLCNTRYNVMPDLAGLHL</sequence>
<feature type="signal peptide" evidence="4">
    <location>
        <begin position="1"/>
        <end position="16"/>
    </location>
</feature>
<dbReference type="InterPro" id="IPR036770">
    <property type="entry name" value="Ankyrin_rpt-contain_sf"/>
</dbReference>
<dbReference type="Proteomes" id="UP000290189">
    <property type="component" value="Unassembled WGS sequence"/>
</dbReference>
<dbReference type="PANTHER" id="PTHR24141:SF1">
    <property type="entry name" value="2-5A-DEPENDENT RIBONUCLEASE"/>
    <property type="match status" value="1"/>
</dbReference>
<keyword evidence="1" id="KW-0677">Repeat</keyword>
<keyword evidence="6" id="KW-0496">Mitochondrion</keyword>
<evidence type="ECO:0000256" key="4">
    <source>
        <dbReference type="SAM" id="SignalP"/>
    </source>
</evidence>
<dbReference type="PANTHER" id="PTHR24141">
    <property type="entry name" value="2-5A-DEPENDENT RIBONUCLEASE"/>
    <property type="match status" value="1"/>
</dbReference>
<reference evidence="6 8" key="2">
    <citation type="submission" date="2018-03" db="EMBL/GenBank/DDBJ databases">
        <authorList>
            <person name="Fogelqvist J."/>
        </authorList>
    </citation>
    <scope>NUCLEOTIDE SEQUENCE [LARGE SCALE GENOMIC DNA]</scope>
</reference>
<geneLocation type="mitochondrion" evidence="6"/>
<dbReference type="AlphaFoldDB" id="A0A0G4IUQ1"/>
<dbReference type="GO" id="GO:0003723">
    <property type="term" value="F:RNA binding"/>
    <property type="evidence" value="ECO:0007669"/>
    <property type="project" value="TreeGrafter"/>
</dbReference>
<keyword evidence="2 3" id="KW-0040">ANK repeat</keyword>
<dbReference type="STRING" id="37360.A0A0G4IUQ1"/>
<evidence type="ECO:0000256" key="1">
    <source>
        <dbReference type="ARBA" id="ARBA00022737"/>
    </source>
</evidence>
<keyword evidence="4" id="KW-0732">Signal</keyword>
<reference evidence="5 7" key="1">
    <citation type="submission" date="2015-02" db="EMBL/GenBank/DDBJ databases">
        <authorList>
            <person name="Chooi Y.-H."/>
        </authorList>
    </citation>
    <scope>NUCLEOTIDE SEQUENCE [LARGE SCALE GENOMIC DNA]</scope>
    <source>
        <strain evidence="5">E3</strain>
    </source>
</reference>
<dbReference type="SMART" id="SM00248">
    <property type="entry name" value="ANK"/>
    <property type="match status" value="3"/>
</dbReference>
<name>A0A0G4IUQ1_PLABS</name>
<dbReference type="GO" id="GO:0004540">
    <property type="term" value="F:RNA nuclease activity"/>
    <property type="evidence" value="ECO:0007669"/>
    <property type="project" value="TreeGrafter"/>
</dbReference>
<dbReference type="SUPFAM" id="SSF48403">
    <property type="entry name" value="Ankyrin repeat"/>
    <property type="match status" value="1"/>
</dbReference>
<dbReference type="Proteomes" id="UP000039324">
    <property type="component" value="Unassembled WGS sequence"/>
</dbReference>
<proteinExistence type="predicted"/>
<keyword evidence="7" id="KW-1185">Reference proteome</keyword>
<evidence type="ECO:0000313" key="7">
    <source>
        <dbReference type="Proteomes" id="UP000039324"/>
    </source>
</evidence>
<dbReference type="PROSITE" id="PS50088">
    <property type="entry name" value="ANK_REPEAT"/>
    <property type="match status" value="1"/>
</dbReference>
<dbReference type="GO" id="GO:0006396">
    <property type="term" value="P:RNA processing"/>
    <property type="evidence" value="ECO:0007669"/>
    <property type="project" value="TreeGrafter"/>
</dbReference>
<feature type="chain" id="PRO_5036293169" evidence="4">
    <location>
        <begin position="17"/>
        <end position="185"/>
    </location>
</feature>
<evidence type="ECO:0000313" key="8">
    <source>
        <dbReference type="Proteomes" id="UP000290189"/>
    </source>
</evidence>
<evidence type="ECO:0000256" key="3">
    <source>
        <dbReference type="PROSITE-ProRule" id="PRU00023"/>
    </source>
</evidence>
<dbReference type="EMBL" id="CDSF01000088">
    <property type="protein sequence ID" value="CEO98859.1"/>
    <property type="molecule type" value="Genomic_DNA"/>
</dbReference>
<dbReference type="Gene3D" id="1.25.40.20">
    <property type="entry name" value="Ankyrin repeat-containing domain"/>
    <property type="match status" value="1"/>
</dbReference>
<evidence type="ECO:0000313" key="6">
    <source>
        <dbReference type="EMBL" id="SPQ92931.1"/>
    </source>
</evidence>
<evidence type="ECO:0000313" key="5">
    <source>
        <dbReference type="EMBL" id="CEO98859.1"/>
    </source>
</evidence>
<gene>
    <name evidence="5" type="ORF">PBRA_006973</name>
    <name evidence="6" type="ORF">PLBR_LOCUS146</name>
</gene>
<accession>A0A0G4IUQ1</accession>
<dbReference type="PROSITE" id="PS50297">
    <property type="entry name" value="ANK_REP_REGION"/>
    <property type="match status" value="1"/>
</dbReference>
<evidence type="ECO:0000256" key="2">
    <source>
        <dbReference type="ARBA" id="ARBA00023043"/>
    </source>
</evidence>